<accession>A0A168AJE9</accession>
<dbReference type="OrthoDB" id="1452530at2"/>
<gene>
    <name evidence="2" type="ORF">FBFR_01535</name>
</gene>
<organism evidence="2 3">
    <name type="scientific">Flavobacterium fryxellicola</name>
    <dbReference type="NCBI Taxonomy" id="249352"/>
    <lineage>
        <taxon>Bacteria</taxon>
        <taxon>Pseudomonadati</taxon>
        <taxon>Bacteroidota</taxon>
        <taxon>Flavobacteriia</taxon>
        <taxon>Flavobacteriales</taxon>
        <taxon>Flavobacteriaceae</taxon>
        <taxon>Flavobacterium</taxon>
    </lineage>
</organism>
<evidence type="ECO:0000313" key="3">
    <source>
        <dbReference type="Proteomes" id="UP000077164"/>
    </source>
</evidence>
<keyword evidence="1" id="KW-0472">Membrane</keyword>
<proteinExistence type="predicted"/>
<keyword evidence="1" id="KW-0812">Transmembrane</keyword>
<comment type="caution">
    <text evidence="2">The sequence shown here is derived from an EMBL/GenBank/DDBJ whole genome shotgun (WGS) entry which is preliminary data.</text>
</comment>
<evidence type="ECO:0000256" key="1">
    <source>
        <dbReference type="SAM" id="Phobius"/>
    </source>
</evidence>
<dbReference type="EMBL" id="LVJE01000001">
    <property type="protein sequence ID" value="OAB31535.1"/>
    <property type="molecule type" value="Genomic_DNA"/>
</dbReference>
<reference evidence="2 3" key="1">
    <citation type="submission" date="2016-03" db="EMBL/GenBank/DDBJ databases">
        <title>Draft genome sequence of Flavobacterium fryxellicola DSM 16209.</title>
        <authorList>
            <person name="Shin S.-K."/>
            <person name="Yi H."/>
        </authorList>
    </citation>
    <scope>NUCLEOTIDE SEQUENCE [LARGE SCALE GENOMIC DNA]</scope>
    <source>
        <strain evidence="2 3">DSM 16209</strain>
    </source>
</reference>
<feature type="transmembrane region" description="Helical" evidence="1">
    <location>
        <begin position="298"/>
        <end position="318"/>
    </location>
</feature>
<sequence>MSTNVPNNSEEQEIDLTQISKKIGNLLQDFNTFLFSCIGFFVKNVRVILILFVVGLALGLFIDHRNKSYKSEVIVAPNFGSTDYLYSKIDLLAAKIKERDTVFLKSIGILEPTKITKISIEPIVDVYSFINNSDQNFALLKLMAEDGDLKSIVKETTTSKNYAFHTITFLTKGITNNEKGIQPILNYLNTSDYYNKIQKVSVSNIQERIKTNQGTVSQIDGILNEFSNATAGNNQKSDKLVYYNENTQLNDVIKTKEALLTEIGNLKITLLTSDKIIKENSTAINIENTASINGKMKLILPFLFIFIFISISFFIAFYKKQMLKAEQKAI</sequence>
<dbReference type="STRING" id="249352.SAMN05444395_101457"/>
<feature type="transmembrane region" description="Helical" evidence="1">
    <location>
        <begin position="33"/>
        <end position="62"/>
    </location>
</feature>
<keyword evidence="1" id="KW-1133">Transmembrane helix</keyword>
<name>A0A168AJE9_9FLAO</name>
<evidence type="ECO:0000313" key="2">
    <source>
        <dbReference type="EMBL" id="OAB31535.1"/>
    </source>
</evidence>
<protein>
    <submittedName>
        <fullName evidence="2">Uncharacterized protein</fullName>
    </submittedName>
</protein>
<dbReference type="RefSeq" id="WP_066075940.1">
    <property type="nucleotide sequence ID" value="NZ_FRDK01000001.1"/>
</dbReference>
<dbReference type="Proteomes" id="UP000077164">
    <property type="component" value="Unassembled WGS sequence"/>
</dbReference>
<dbReference type="AlphaFoldDB" id="A0A168AJE9"/>
<keyword evidence="3" id="KW-1185">Reference proteome</keyword>